<dbReference type="Proteomes" id="UP001595613">
    <property type="component" value="Unassembled WGS sequence"/>
</dbReference>
<protein>
    <recommendedName>
        <fullName evidence="3">Alanine--tRNA ligase</fullName>
    </recommendedName>
    <alternativeName>
        <fullName evidence="6">Alanyl-tRNA synthetase</fullName>
    </alternativeName>
</protein>
<dbReference type="PANTHER" id="PTHR43462">
    <property type="entry name" value="ALANYL-TRNA EDITING PROTEIN"/>
    <property type="match status" value="1"/>
</dbReference>
<keyword evidence="5" id="KW-0862">Zinc</keyword>
<dbReference type="InterPro" id="IPR018163">
    <property type="entry name" value="Thr/Ala-tRNA-synth_IIc_edit"/>
</dbReference>
<dbReference type="Pfam" id="PF07973">
    <property type="entry name" value="tRNA_SAD"/>
    <property type="match status" value="1"/>
</dbReference>
<comment type="cofactor">
    <cofactor evidence="1">
        <name>Zn(2+)</name>
        <dbReference type="ChEBI" id="CHEBI:29105"/>
    </cofactor>
</comment>
<keyword evidence="4" id="KW-0479">Metal-binding</keyword>
<evidence type="ECO:0000313" key="8">
    <source>
        <dbReference type="EMBL" id="MFC3705964.1"/>
    </source>
</evidence>
<evidence type="ECO:0000313" key="9">
    <source>
        <dbReference type="Proteomes" id="UP001595613"/>
    </source>
</evidence>
<dbReference type="InterPro" id="IPR009000">
    <property type="entry name" value="Transl_B-barrel_sf"/>
</dbReference>
<comment type="caution">
    <text evidence="8">The sequence shown here is derived from an EMBL/GenBank/DDBJ whole genome shotgun (WGS) entry which is preliminary data.</text>
</comment>
<evidence type="ECO:0000256" key="5">
    <source>
        <dbReference type="ARBA" id="ARBA00022833"/>
    </source>
</evidence>
<evidence type="ECO:0000256" key="4">
    <source>
        <dbReference type="ARBA" id="ARBA00022723"/>
    </source>
</evidence>
<dbReference type="Gene3D" id="3.30.980.10">
    <property type="entry name" value="Threonyl-trna Synthetase, Chain A, domain 2"/>
    <property type="match status" value="1"/>
</dbReference>
<accession>A0ABV7X5X9</accession>
<evidence type="ECO:0000256" key="3">
    <source>
        <dbReference type="ARBA" id="ARBA00017959"/>
    </source>
</evidence>
<dbReference type="EMBL" id="JBHRYD010000013">
    <property type="protein sequence ID" value="MFC3705964.1"/>
    <property type="molecule type" value="Genomic_DNA"/>
</dbReference>
<sequence length="239" mass="25798">MTQFLFRDDAYLQSSEAQVTAVTPDGGILLDRTVFYAASGGQPGDSGRLVRADGSVLAIATAVHPDGDKTRIVHVPAEGQSPLRAGETVRAEIDWDRRHRLMRMHTALHLLSVAFPFPVTGGAVGEDKGRLDFDMPEVPEDLAAIEARLNAMVSADHAVTTEWITDAEMEAKPDLIKTMKVKPPMGQGRVRLVRIGPVDLQPCGGTHVTSTSEIGALALGRIEKKGRQNRRVSVVFAEG</sequence>
<dbReference type="InterPro" id="IPR012947">
    <property type="entry name" value="tRNA_SAD"/>
</dbReference>
<proteinExistence type="predicted"/>
<dbReference type="InterPro" id="IPR018164">
    <property type="entry name" value="Ala-tRNA-synth_IIc_N"/>
</dbReference>
<evidence type="ECO:0000256" key="1">
    <source>
        <dbReference type="ARBA" id="ARBA00001947"/>
    </source>
</evidence>
<evidence type="ECO:0000256" key="6">
    <source>
        <dbReference type="ARBA" id="ARBA00032577"/>
    </source>
</evidence>
<evidence type="ECO:0000256" key="2">
    <source>
        <dbReference type="ARBA" id="ARBA00004496"/>
    </source>
</evidence>
<dbReference type="PROSITE" id="PS50860">
    <property type="entry name" value="AA_TRNA_LIGASE_II_ALA"/>
    <property type="match status" value="1"/>
</dbReference>
<dbReference type="PANTHER" id="PTHR43462:SF1">
    <property type="entry name" value="ALANYL-TRNA EDITING PROTEIN AARSD1"/>
    <property type="match status" value="1"/>
</dbReference>
<organism evidence="8 9">
    <name type="scientific">Devosia honganensis</name>
    <dbReference type="NCBI Taxonomy" id="1610527"/>
    <lineage>
        <taxon>Bacteria</taxon>
        <taxon>Pseudomonadati</taxon>
        <taxon>Pseudomonadota</taxon>
        <taxon>Alphaproteobacteria</taxon>
        <taxon>Hyphomicrobiales</taxon>
        <taxon>Devosiaceae</taxon>
        <taxon>Devosia</taxon>
    </lineage>
</organism>
<dbReference type="InterPro" id="IPR018165">
    <property type="entry name" value="Ala-tRNA-synth_IIc_core"/>
</dbReference>
<dbReference type="InterPro" id="IPR051335">
    <property type="entry name" value="Alanyl-tRNA_Editing_Enzymes"/>
</dbReference>
<feature type="domain" description="Alanyl-transfer RNA synthetases family profile" evidence="7">
    <location>
        <begin position="1"/>
        <end position="239"/>
    </location>
</feature>
<reference evidence="9" key="1">
    <citation type="journal article" date="2019" name="Int. J. Syst. Evol. Microbiol.">
        <title>The Global Catalogue of Microorganisms (GCM) 10K type strain sequencing project: providing services to taxonomists for standard genome sequencing and annotation.</title>
        <authorList>
            <consortium name="The Broad Institute Genomics Platform"/>
            <consortium name="The Broad Institute Genome Sequencing Center for Infectious Disease"/>
            <person name="Wu L."/>
            <person name="Ma J."/>
        </authorList>
    </citation>
    <scope>NUCLEOTIDE SEQUENCE [LARGE SCALE GENOMIC DNA]</scope>
    <source>
        <strain evidence="9">KCTC 42281</strain>
    </source>
</reference>
<dbReference type="SUPFAM" id="SSF50447">
    <property type="entry name" value="Translation proteins"/>
    <property type="match status" value="1"/>
</dbReference>
<evidence type="ECO:0000259" key="7">
    <source>
        <dbReference type="PROSITE" id="PS50860"/>
    </source>
</evidence>
<keyword evidence="9" id="KW-1185">Reference proteome</keyword>
<dbReference type="SMART" id="SM00863">
    <property type="entry name" value="tRNA_SAD"/>
    <property type="match status" value="1"/>
</dbReference>
<comment type="subcellular location">
    <subcellularLocation>
        <location evidence="2">Cytoplasm</location>
    </subcellularLocation>
</comment>
<dbReference type="RefSeq" id="WP_380097960.1">
    <property type="nucleotide sequence ID" value="NZ_JBHRYD010000013.1"/>
</dbReference>
<dbReference type="Gene3D" id="2.40.30.130">
    <property type="match status" value="1"/>
</dbReference>
<dbReference type="SUPFAM" id="SSF55186">
    <property type="entry name" value="ThrRS/AlaRS common domain"/>
    <property type="match status" value="1"/>
</dbReference>
<name>A0ABV7X5X9_9HYPH</name>
<dbReference type="Pfam" id="PF01411">
    <property type="entry name" value="tRNA-synt_2c"/>
    <property type="match status" value="1"/>
</dbReference>
<gene>
    <name evidence="8" type="ORF">ACFOOL_14505</name>
</gene>